<evidence type="ECO:0000313" key="2">
    <source>
        <dbReference type="Proteomes" id="UP001476798"/>
    </source>
</evidence>
<protein>
    <submittedName>
        <fullName evidence="1">Uncharacterized protein</fullName>
    </submittedName>
</protein>
<accession>A0ABV0MR64</accession>
<organism evidence="1 2">
    <name type="scientific">Goodea atripinnis</name>
    <dbReference type="NCBI Taxonomy" id="208336"/>
    <lineage>
        <taxon>Eukaryota</taxon>
        <taxon>Metazoa</taxon>
        <taxon>Chordata</taxon>
        <taxon>Craniata</taxon>
        <taxon>Vertebrata</taxon>
        <taxon>Euteleostomi</taxon>
        <taxon>Actinopterygii</taxon>
        <taxon>Neopterygii</taxon>
        <taxon>Teleostei</taxon>
        <taxon>Neoteleostei</taxon>
        <taxon>Acanthomorphata</taxon>
        <taxon>Ovalentaria</taxon>
        <taxon>Atherinomorphae</taxon>
        <taxon>Cyprinodontiformes</taxon>
        <taxon>Goodeidae</taxon>
        <taxon>Goodea</taxon>
    </lineage>
</organism>
<feature type="non-terminal residue" evidence="1">
    <location>
        <position position="1"/>
    </location>
</feature>
<sequence>HLGKNKSHRCSLPPLFRYLLDNIGEGNTQLCRSAALICREEMERKGGKGVF</sequence>
<evidence type="ECO:0000313" key="1">
    <source>
        <dbReference type="EMBL" id="MEQ2161580.1"/>
    </source>
</evidence>
<keyword evidence="2" id="KW-1185">Reference proteome</keyword>
<comment type="caution">
    <text evidence="1">The sequence shown here is derived from an EMBL/GenBank/DDBJ whole genome shotgun (WGS) entry which is preliminary data.</text>
</comment>
<dbReference type="Proteomes" id="UP001476798">
    <property type="component" value="Unassembled WGS sequence"/>
</dbReference>
<name>A0ABV0MR64_9TELE</name>
<gene>
    <name evidence="1" type="ORF">GOODEAATRI_010915</name>
</gene>
<dbReference type="EMBL" id="JAHRIO010010651">
    <property type="protein sequence ID" value="MEQ2161580.1"/>
    <property type="molecule type" value="Genomic_DNA"/>
</dbReference>
<proteinExistence type="predicted"/>
<reference evidence="1 2" key="1">
    <citation type="submission" date="2021-06" db="EMBL/GenBank/DDBJ databases">
        <authorList>
            <person name="Palmer J.M."/>
        </authorList>
    </citation>
    <scope>NUCLEOTIDE SEQUENCE [LARGE SCALE GENOMIC DNA]</scope>
    <source>
        <strain evidence="1 2">GA_2019</strain>
        <tissue evidence="1">Muscle</tissue>
    </source>
</reference>